<sequence length="796" mass="90051">MLRNYLKIAWRNIRKDKFYSLINILGLTIGVTCGLLLLLYVTDELSYDRYHTNASRIYRVASQIREPDKAFGWASTQPPLAKTLKQDYPVVENFVRFFPYGKVTFRQGEKRFYEENVYAADSTVFDVFTYKFVEGDPKTALAQPGSLVLTQSVAQKFFGSRSALGESLQTNDTTFYKVTGVMEDVPKNSHFTFNALLSTGQNERSQATNWGSFYVTSYLVLPQNYDPKLLEAKFPQVYDKYAKPIFGRMGIKITYELQPLTSVHLYSKLEGETNGDIGYVYIFSAVALFMLLIASINYMNLATARSAKRAKEVGLRKVMGSVRKALMTQFLTESILMTVFALVASLLLTAALLPFFNTVSGKDISYWQLLQPRFVLIALSVVVFTGLIGGSYPAFYLSSFEPATVLKGSFKARGGNSFFRKALVVAQFAISLIMLICTWIVYRQLNYMRNKDLGYDKEQVLTINYQDRQPRTRYDVLKNQLLANPAIQSVGTATSPTSNINGRVIFTMEANDGLKEMGFKPMGIDHDYLKTMGMKVVSGRDFSDKIPADTLNGVIINQAVVERMGWKEPLGKKVRIGGNPQPGEPERPMAQVVGVVKDFHQQSLYNPIEPLIMLYRPANAIIHIKIKAQDVPKTVAFISQKWKETYPDRLFEYRFLDQDFESAYHADELRGRIFTVFALLTILIACLGLFGLATFTIEQRVKEIGVRKVMGASVSSVVLLLSKDFTKLVLYSFPIAIPIAYYSMYKWLQSFPYKTDIEIWVFVVACLLTLLICWVTVIYQSVKASIANPVTSLRSE</sequence>
<dbReference type="EMBL" id="BAABHD010000003">
    <property type="protein sequence ID" value="GAA4446990.1"/>
    <property type="molecule type" value="Genomic_DNA"/>
</dbReference>
<evidence type="ECO:0000256" key="2">
    <source>
        <dbReference type="ARBA" id="ARBA00022475"/>
    </source>
</evidence>
<dbReference type="Proteomes" id="UP001501175">
    <property type="component" value="Unassembled WGS sequence"/>
</dbReference>
<evidence type="ECO:0000313" key="10">
    <source>
        <dbReference type="Proteomes" id="UP001501175"/>
    </source>
</evidence>
<evidence type="ECO:0000256" key="1">
    <source>
        <dbReference type="ARBA" id="ARBA00004651"/>
    </source>
</evidence>
<keyword evidence="10" id="KW-1185">Reference proteome</keyword>
<feature type="transmembrane region" description="Helical" evidence="6">
    <location>
        <begin position="728"/>
        <end position="745"/>
    </location>
</feature>
<proteinExistence type="predicted"/>
<dbReference type="PANTHER" id="PTHR30572">
    <property type="entry name" value="MEMBRANE COMPONENT OF TRANSPORTER-RELATED"/>
    <property type="match status" value="1"/>
</dbReference>
<evidence type="ECO:0000256" key="6">
    <source>
        <dbReference type="SAM" id="Phobius"/>
    </source>
</evidence>
<feature type="transmembrane region" description="Helical" evidence="6">
    <location>
        <begin position="278"/>
        <end position="299"/>
    </location>
</feature>
<keyword evidence="2" id="KW-1003">Cell membrane</keyword>
<feature type="transmembrane region" description="Helical" evidence="6">
    <location>
        <begin position="418"/>
        <end position="442"/>
    </location>
</feature>
<evidence type="ECO:0000259" key="7">
    <source>
        <dbReference type="Pfam" id="PF02687"/>
    </source>
</evidence>
<dbReference type="InterPro" id="IPR050250">
    <property type="entry name" value="Macrolide_Exporter_MacB"/>
</dbReference>
<feature type="transmembrane region" description="Helical" evidence="6">
    <location>
        <begin position="757"/>
        <end position="779"/>
    </location>
</feature>
<accession>A0ABP8MC87</accession>
<dbReference type="InterPro" id="IPR025857">
    <property type="entry name" value="MacB_PCD"/>
</dbReference>
<feature type="domain" description="MacB-like periplasmic core" evidence="8">
    <location>
        <begin position="458"/>
        <end position="603"/>
    </location>
</feature>
<feature type="transmembrane region" description="Helical" evidence="6">
    <location>
        <begin position="334"/>
        <end position="356"/>
    </location>
</feature>
<comment type="caution">
    <text evidence="9">The sequence shown here is derived from an EMBL/GenBank/DDBJ whole genome shotgun (WGS) entry which is preliminary data.</text>
</comment>
<keyword evidence="3 6" id="KW-0812">Transmembrane</keyword>
<evidence type="ECO:0000256" key="4">
    <source>
        <dbReference type="ARBA" id="ARBA00022989"/>
    </source>
</evidence>
<keyword evidence="4 6" id="KW-1133">Transmembrane helix</keyword>
<dbReference type="InterPro" id="IPR003838">
    <property type="entry name" value="ABC3_permease_C"/>
</dbReference>
<protein>
    <submittedName>
        <fullName evidence="9">ABC transporter permease</fullName>
    </submittedName>
</protein>
<dbReference type="Pfam" id="PF02687">
    <property type="entry name" value="FtsX"/>
    <property type="match status" value="2"/>
</dbReference>
<gene>
    <name evidence="9" type="ORF">GCM10023189_02750</name>
</gene>
<evidence type="ECO:0000313" key="9">
    <source>
        <dbReference type="EMBL" id="GAA4446990.1"/>
    </source>
</evidence>
<dbReference type="RefSeq" id="WP_345239851.1">
    <property type="nucleotide sequence ID" value="NZ_BAABHD010000003.1"/>
</dbReference>
<reference evidence="10" key="1">
    <citation type="journal article" date="2019" name="Int. J. Syst. Evol. Microbiol.">
        <title>The Global Catalogue of Microorganisms (GCM) 10K type strain sequencing project: providing services to taxonomists for standard genome sequencing and annotation.</title>
        <authorList>
            <consortium name="The Broad Institute Genomics Platform"/>
            <consortium name="The Broad Institute Genome Sequencing Center for Infectious Disease"/>
            <person name="Wu L."/>
            <person name="Ma J."/>
        </authorList>
    </citation>
    <scope>NUCLEOTIDE SEQUENCE [LARGE SCALE GENOMIC DNA]</scope>
    <source>
        <strain evidence="10">JCM 17927</strain>
    </source>
</reference>
<keyword evidence="5 6" id="KW-0472">Membrane</keyword>
<name>A0ABP8MC87_9BACT</name>
<feature type="domain" description="ABC3 transporter permease C-terminal" evidence="7">
    <location>
        <begin position="676"/>
        <end position="789"/>
    </location>
</feature>
<feature type="domain" description="MacB-like periplasmic core" evidence="8">
    <location>
        <begin position="20"/>
        <end position="215"/>
    </location>
</feature>
<comment type="subcellular location">
    <subcellularLocation>
        <location evidence="1">Cell membrane</location>
        <topology evidence="1">Multi-pass membrane protein</topology>
    </subcellularLocation>
</comment>
<evidence type="ECO:0000256" key="5">
    <source>
        <dbReference type="ARBA" id="ARBA00023136"/>
    </source>
</evidence>
<feature type="transmembrane region" description="Helical" evidence="6">
    <location>
        <begin position="21"/>
        <end position="41"/>
    </location>
</feature>
<evidence type="ECO:0000256" key="3">
    <source>
        <dbReference type="ARBA" id="ARBA00022692"/>
    </source>
</evidence>
<feature type="domain" description="ABC3 transporter permease C-terminal" evidence="7">
    <location>
        <begin position="285"/>
        <end position="402"/>
    </location>
</feature>
<dbReference type="Pfam" id="PF12704">
    <property type="entry name" value="MacB_PCD"/>
    <property type="match status" value="2"/>
</dbReference>
<dbReference type="PANTHER" id="PTHR30572:SF18">
    <property type="entry name" value="ABC-TYPE MACROLIDE FAMILY EXPORT SYSTEM PERMEASE COMPONENT 2"/>
    <property type="match status" value="1"/>
</dbReference>
<feature type="transmembrane region" description="Helical" evidence="6">
    <location>
        <begin position="673"/>
        <end position="693"/>
    </location>
</feature>
<organism evidence="9 10">
    <name type="scientific">Nibrella saemangeumensis</name>
    <dbReference type="NCBI Taxonomy" id="1084526"/>
    <lineage>
        <taxon>Bacteria</taxon>
        <taxon>Pseudomonadati</taxon>
        <taxon>Bacteroidota</taxon>
        <taxon>Cytophagia</taxon>
        <taxon>Cytophagales</taxon>
        <taxon>Spirosomataceae</taxon>
        <taxon>Nibrella</taxon>
    </lineage>
</organism>
<feature type="transmembrane region" description="Helical" evidence="6">
    <location>
        <begin position="376"/>
        <end position="397"/>
    </location>
</feature>
<evidence type="ECO:0000259" key="8">
    <source>
        <dbReference type="Pfam" id="PF12704"/>
    </source>
</evidence>